<dbReference type="Proteomes" id="UP000785679">
    <property type="component" value="Unassembled WGS sequence"/>
</dbReference>
<keyword evidence="1" id="KW-1133">Transmembrane helix</keyword>
<evidence type="ECO:0000256" key="1">
    <source>
        <dbReference type="SAM" id="Phobius"/>
    </source>
</evidence>
<sequence length="143" mass="16577">MQTVISIPLISTIILPFVISLPYSTLFINAINIIRIDGAIEVMIFQIAYFFYLIQPLIFQQANINPPKLLITENVIRNSSNEQYYLQLSIYMIIIFRESVHAHSTEKFNSIIQITKNDPLKIRRNETMTILIMLYVVIQSIPS</sequence>
<feature type="transmembrane region" description="Helical" evidence="1">
    <location>
        <begin position="40"/>
        <end position="59"/>
    </location>
</feature>
<dbReference type="EMBL" id="RRYP01019137">
    <property type="protein sequence ID" value="TNV73354.1"/>
    <property type="molecule type" value="Genomic_DNA"/>
</dbReference>
<keyword evidence="1" id="KW-0812">Transmembrane</keyword>
<keyword evidence="3" id="KW-1185">Reference proteome</keyword>
<accession>A0A8J8SWH9</accession>
<name>A0A8J8SWH9_HALGN</name>
<proteinExistence type="predicted"/>
<organism evidence="2 3">
    <name type="scientific">Halteria grandinella</name>
    <dbReference type="NCBI Taxonomy" id="5974"/>
    <lineage>
        <taxon>Eukaryota</taxon>
        <taxon>Sar</taxon>
        <taxon>Alveolata</taxon>
        <taxon>Ciliophora</taxon>
        <taxon>Intramacronucleata</taxon>
        <taxon>Spirotrichea</taxon>
        <taxon>Stichotrichia</taxon>
        <taxon>Sporadotrichida</taxon>
        <taxon>Halteriidae</taxon>
        <taxon>Halteria</taxon>
    </lineage>
</organism>
<feature type="transmembrane region" description="Helical" evidence="1">
    <location>
        <begin position="6"/>
        <end position="28"/>
    </location>
</feature>
<evidence type="ECO:0000313" key="2">
    <source>
        <dbReference type="EMBL" id="TNV73354.1"/>
    </source>
</evidence>
<dbReference type="AlphaFoldDB" id="A0A8J8SWH9"/>
<comment type="caution">
    <text evidence="2">The sequence shown here is derived from an EMBL/GenBank/DDBJ whole genome shotgun (WGS) entry which is preliminary data.</text>
</comment>
<reference evidence="2" key="1">
    <citation type="submission" date="2019-06" db="EMBL/GenBank/DDBJ databases">
        <authorList>
            <person name="Zheng W."/>
        </authorList>
    </citation>
    <scope>NUCLEOTIDE SEQUENCE</scope>
    <source>
        <strain evidence="2">QDHG01</strain>
    </source>
</reference>
<protein>
    <submittedName>
        <fullName evidence="2">Uncharacterized protein</fullName>
    </submittedName>
</protein>
<evidence type="ECO:0000313" key="3">
    <source>
        <dbReference type="Proteomes" id="UP000785679"/>
    </source>
</evidence>
<keyword evidence="1" id="KW-0472">Membrane</keyword>
<gene>
    <name evidence="2" type="ORF">FGO68_gene17787</name>
</gene>